<accession>A0ABR1YY33</accession>
<comment type="caution">
    <text evidence="1">The sequence shown here is derived from an EMBL/GenBank/DDBJ whole genome shotgun (WGS) entry which is preliminary data.</text>
</comment>
<organism evidence="1 2">
    <name type="scientific">Phyllosticta capitalensis</name>
    <dbReference type="NCBI Taxonomy" id="121624"/>
    <lineage>
        <taxon>Eukaryota</taxon>
        <taxon>Fungi</taxon>
        <taxon>Dikarya</taxon>
        <taxon>Ascomycota</taxon>
        <taxon>Pezizomycotina</taxon>
        <taxon>Dothideomycetes</taxon>
        <taxon>Dothideomycetes incertae sedis</taxon>
        <taxon>Botryosphaeriales</taxon>
        <taxon>Phyllostictaceae</taxon>
        <taxon>Phyllosticta</taxon>
    </lineage>
</organism>
<dbReference type="EMBL" id="JBBWRZ010000002">
    <property type="protein sequence ID" value="KAK8243633.1"/>
    <property type="molecule type" value="Genomic_DNA"/>
</dbReference>
<protein>
    <recommendedName>
        <fullName evidence="3">Secreted protein</fullName>
    </recommendedName>
</protein>
<gene>
    <name evidence="1" type="ORF">HDK90DRAFT_128663</name>
</gene>
<dbReference type="Proteomes" id="UP001492380">
    <property type="component" value="Unassembled WGS sequence"/>
</dbReference>
<reference evidence="1 2" key="1">
    <citation type="submission" date="2024-04" db="EMBL/GenBank/DDBJ databases">
        <title>Phyllosticta paracitricarpa is synonymous to the EU quarantine fungus P. citricarpa based on phylogenomic analyses.</title>
        <authorList>
            <consortium name="Lawrence Berkeley National Laboratory"/>
            <person name="Van Ingen-Buijs V.A."/>
            <person name="Van Westerhoven A.C."/>
            <person name="Haridas S."/>
            <person name="Skiadas P."/>
            <person name="Martin F."/>
            <person name="Groenewald J.Z."/>
            <person name="Crous P.W."/>
            <person name="Seidl M.F."/>
        </authorList>
    </citation>
    <scope>NUCLEOTIDE SEQUENCE [LARGE SCALE GENOMIC DNA]</scope>
    <source>
        <strain evidence="1 2">CBS 123374</strain>
    </source>
</reference>
<evidence type="ECO:0008006" key="3">
    <source>
        <dbReference type="Google" id="ProtNLM"/>
    </source>
</evidence>
<evidence type="ECO:0000313" key="1">
    <source>
        <dbReference type="EMBL" id="KAK8243633.1"/>
    </source>
</evidence>
<keyword evidence="2" id="KW-1185">Reference proteome</keyword>
<evidence type="ECO:0000313" key="2">
    <source>
        <dbReference type="Proteomes" id="UP001492380"/>
    </source>
</evidence>
<sequence>MTTQWGLLMLQNVVRSGTSLFLRWYRLPFPFLYLSASVSSSPVDIASLPGEKVHTHPSTLPQTEMPCKCVAERSWEPESVPSFACLYLST</sequence>
<name>A0ABR1YY33_9PEZI</name>
<proteinExistence type="predicted"/>